<dbReference type="InterPro" id="IPR000847">
    <property type="entry name" value="LysR_HTH_N"/>
</dbReference>
<evidence type="ECO:0000256" key="4">
    <source>
        <dbReference type="ARBA" id="ARBA00023163"/>
    </source>
</evidence>
<dbReference type="InterPro" id="IPR036390">
    <property type="entry name" value="WH_DNA-bd_sf"/>
</dbReference>
<evidence type="ECO:0000259" key="5">
    <source>
        <dbReference type="PROSITE" id="PS50931"/>
    </source>
</evidence>
<dbReference type="SUPFAM" id="SSF53850">
    <property type="entry name" value="Periplasmic binding protein-like II"/>
    <property type="match status" value="1"/>
</dbReference>
<evidence type="ECO:0000256" key="2">
    <source>
        <dbReference type="ARBA" id="ARBA00023015"/>
    </source>
</evidence>
<dbReference type="PANTHER" id="PTHR30537:SF72">
    <property type="entry name" value="LYSR FAMILY TRANSCRIPTIONAL REGULATOR"/>
    <property type="match status" value="1"/>
</dbReference>
<name>D0E8L5_9BACT</name>
<keyword evidence="2" id="KW-0805">Transcription regulation</keyword>
<keyword evidence="4" id="KW-0804">Transcription</keyword>
<dbReference type="GO" id="GO:0006351">
    <property type="term" value="P:DNA-templated transcription"/>
    <property type="evidence" value="ECO:0007669"/>
    <property type="project" value="TreeGrafter"/>
</dbReference>
<evidence type="ECO:0000256" key="1">
    <source>
        <dbReference type="ARBA" id="ARBA00009437"/>
    </source>
</evidence>
<dbReference type="Pfam" id="PF03466">
    <property type="entry name" value="LysR_substrate"/>
    <property type="match status" value="1"/>
</dbReference>
<proteinExistence type="inferred from homology"/>
<protein>
    <submittedName>
        <fullName evidence="6">Transcriptional regulator</fullName>
    </submittedName>
</protein>
<dbReference type="CDD" id="cd08476">
    <property type="entry name" value="PBP2_CrgA_like_7"/>
    <property type="match status" value="1"/>
</dbReference>
<dbReference type="PROSITE" id="PS50931">
    <property type="entry name" value="HTH_LYSR"/>
    <property type="match status" value="1"/>
</dbReference>
<dbReference type="Pfam" id="PF00126">
    <property type="entry name" value="HTH_1"/>
    <property type="match status" value="1"/>
</dbReference>
<organism evidence="6">
    <name type="scientific">uncultured bacterium HF130_AEPn_2</name>
    <dbReference type="NCBI Taxonomy" id="663363"/>
    <lineage>
        <taxon>Bacteria</taxon>
        <taxon>environmental samples</taxon>
    </lineage>
</organism>
<dbReference type="InterPro" id="IPR036388">
    <property type="entry name" value="WH-like_DNA-bd_sf"/>
</dbReference>
<dbReference type="PANTHER" id="PTHR30537">
    <property type="entry name" value="HTH-TYPE TRANSCRIPTIONAL REGULATOR"/>
    <property type="match status" value="1"/>
</dbReference>
<dbReference type="GO" id="GO:0003700">
    <property type="term" value="F:DNA-binding transcription factor activity"/>
    <property type="evidence" value="ECO:0007669"/>
    <property type="project" value="InterPro"/>
</dbReference>
<dbReference type="GO" id="GO:0043565">
    <property type="term" value="F:sequence-specific DNA binding"/>
    <property type="evidence" value="ECO:0007669"/>
    <property type="project" value="TreeGrafter"/>
</dbReference>
<dbReference type="InterPro" id="IPR005119">
    <property type="entry name" value="LysR_subst-bd"/>
</dbReference>
<dbReference type="FunFam" id="1.10.10.10:FF:000001">
    <property type="entry name" value="LysR family transcriptional regulator"/>
    <property type="match status" value="1"/>
</dbReference>
<reference evidence="6" key="1">
    <citation type="journal article" date="2010" name="Environ. Microbiol.">
        <title>Widespread known and novel phosphonate utilization pathways in marine bacteria revealed by functional screening and metagenomic analyses.</title>
        <authorList>
            <person name="Martinez A."/>
            <person name="Tyson G.W."/>
            <person name="DeLong E.F."/>
        </authorList>
    </citation>
    <scope>NUCLEOTIDE SEQUENCE</scope>
</reference>
<feature type="domain" description="HTH lysR-type" evidence="5">
    <location>
        <begin position="24"/>
        <end position="81"/>
    </location>
</feature>
<dbReference type="SUPFAM" id="SSF46785">
    <property type="entry name" value="Winged helix' DNA-binding domain"/>
    <property type="match status" value="1"/>
</dbReference>
<keyword evidence="3" id="KW-0238">DNA-binding</keyword>
<evidence type="ECO:0000256" key="3">
    <source>
        <dbReference type="ARBA" id="ARBA00023125"/>
    </source>
</evidence>
<sequence>MEKWAKVPNLSDVYVRNSQEVTMDSLGSMSVFVQVAETRSFTQAGRLLGVSSSAVGKSIARMEQRLGVRLFHRSTRSITLTAEGALFLERSRRILAEVEAAEQELTEAATTPRGKLRISLPQVRGLLMPVLTEFMRAYPEIELDVDFSDRMVDVIEEGFDAVVRTGKPEDSRLSARLLGHYRLVLVGAPQYFALHGVPACPTDLNHHACLRHKFCATGKLESWPLRHLPGEPEPVLRAPLVSTTIESLKHVVHEGLGIACLPDFMVRVSVEQGRLQRVLDDYLEHSGSFWMLWPSSRHASAKLRVFIDHMSARLFPAPRVEPASDVLPTGIRARTR</sequence>
<dbReference type="EMBL" id="GQ422595">
    <property type="protein sequence ID" value="ACU83580.1"/>
    <property type="molecule type" value="Genomic_DNA"/>
</dbReference>
<dbReference type="Gene3D" id="1.10.10.10">
    <property type="entry name" value="Winged helix-like DNA-binding domain superfamily/Winged helix DNA-binding domain"/>
    <property type="match status" value="1"/>
</dbReference>
<comment type="similarity">
    <text evidence="1">Belongs to the LysR transcriptional regulatory family.</text>
</comment>
<dbReference type="Gene3D" id="3.40.190.290">
    <property type="match status" value="1"/>
</dbReference>
<gene>
    <name evidence="6" type="ORF">ALOHA_HF130_AEPn_2_11</name>
</gene>
<accession>D0E8L5</accession>
<dbReference type="AlphaFoldDB" id="D0E8L5"/>
<evidence type="ECO:0000313" key="6">
    <source>
        <dbReference type="EMBL" id="ACU83580.1"/>
    </source>
</evidence>
<dbReference type="InterPro" id="IPR058163">
    <property type="entry name" value="LysR-type_TF_proteobact-type"/>
</dbReference>